<comment type="caution">
    <text evidence="1">The sequence shown here is derived from an EMBL/GenBank/DDBJ whole genome shotgun (WGS) entry which is preliminary data.</text>
</comment>
<evidence type="ECO:0000313" key="1">
    <source>
        <dbReference type="EMBL" id="GFR09235.1"/>
    </source>
</evidence>
<organism evidence="1 2">
    <name type="scientific">Trichonephila clavata</name>
    <name type="common">Joro spider</name>
    <name type="synonym">Nephila clavata</name>
    <dbReference type="NCBI Taxonomy" id="2740835"/>
    <lineage>
        <taxon>Eukaryota</taxon>
        <taxon>Metazoa</taxon>
        <taxon>Ecdysozoa</taxon>
        <taxon>Arthropoda</taxon>
        <taxon>Chelicerata</taxon>
        <taxon>Arachnida</taxon>
        <taxon>Araneae</taxon>
        <taxon>Araneomorphae</taxon>
        <taxon>Entelegynae</taxon>
        <taxon>Araneoidea</taxon>
        <taxon>Nephilidae</taxon>
        <taxon>Trichonephila</taxon>
    </lineage>
</organism>
<dbReference type="Proteomes" id="UP000887116">
    <property type="component" value="Unassembled WGS sequence"/>
</dbReference>
<reference evidence="1" key="1">
    <citation type="submission" date="2020-07" db="EMBL/GenBank/DDBJ databases">
        <title>Multicomponent nature underlies the extraordinary mechanical properties of spider dragline silk.</title>
        <authorList>
            <person name="Kono N."/>
            <person name="Nakamura H."/>
            <person name="Mori M."/>
            <person name="Yoshida Y."/>
            <person name="Ohtoshi R."/>
            <person name="Malay A.D."/>
            <person name="Moran D.A.P."/>
            <person name="Tomita M."/>
            <person name="Numata K."/>
            <person name="Arakawa K."/>
        </authorList>
    </citation>
    <scope>NUCLEOTIDE SEQUENCE</scope>
</reference>
<dbReference type="AlphaFoldDB" id="A0A8X6LGR0"/>
<accession>A0A8X6LGR0</accession>
<gene>
    <name evidence="1" type="ORF">TNCT_258181</name>
</gene>
<sequence length="84" mass="9692">MLSQIKPYQPPGTSSNQKYRGRIQALYNTLYSILEADFSNPDEDDNIQIIEAMLKTRPTKSGNVNIRYGSHWIVVTRTVEKYNI</sequence>
<proteinExistence type="predicted"/>
<keyword evidence="2" id="KW-1185">Reference proteome</keyword>
<name>A0A8X6LGR0_TRICU</name>
<evidence type="ECO:0000313" key="2">
    <source>
        <dbReference type="Proteomes" id="UP000887116"/>
    </source>
</evidence>
<protein>
    <submittedName>
        <fullName evidence="1">Uncharacterized protein</fullName>
    </submittedName>
</protein>
<dbReference type="EMBL" id="BMAO01006511">
    <property type="protein sequence ID" value="GFR09235.1"/>
    <property type="molecule type" value="Genomic_DNA"/>
</dbReference>